<dbReference type="Pfam" id="PF03466">
    <property type="entry name" value="LysR_substrate"/>
    <property type="match status" value="1"/>
</dbReference>
<evidence type="ECO:0000256" key="2">
    <source>
        <dbReference type="ARBA" id="ARBA00023015"/>
    </source>
</evidence>
<dbReference type="EMBL" id="CP034235">
    <property type="protein sequence ID" value="QGQ94823.1"/>
    <property type="molecule type" value="Genomic_DNA"/>
</dbReference>
<dbReference type="GO" id="GO:0003700">
    <property type="term" value="F:DNA-binding transcription factor activity"/>
    <property type="evidence" value="ECO:0007669"/>
    <property type="project" value="InterPro"/>
</dbReference>
<dbReference type="FunFam" id="1.10.10.10:FF:000001">
    <property type="entry name" value="LysR family transcriptional regulator"/>
    <property type="match status" value="1"/>
</dbReference>
<feature type="domain" description="HTH lysR-type" evidence="5">
    <location>
        <begin position="1"/>
        <end position="58"/>
    </location>
</feature>
<dbReference type="InterPro" id="IPR036390">
    <property type="entry name" value="WH_DNA-bd_sf"/>
</dbReference>
<dbReference type="GO" id="GO:0000976">
    <property type="term" value="F:transcription cis-regulatory region binding"/>
    <property type="evidence" value="ECO:0007669"/>
    <property type="project" value="TreeGrafter"/>
</dbReference>
<comment type="similarity">
    <text evidence="1">Belongs to the LysR transcriptional regulatory family.</text>
</comment>
<dbReference type="Gene3D" id="1.10.10.10">
    <property type="entry name" value="Winged helix-like DNA-binding domain superfamily/Winged helix DNA-binding domain"/>
    <property type="match status" value="1"/>
</dbReference>
<keyword evidence="4" id="KW-0804">Transcription</keyword>
<dbReference type="Pfam" id="PF00126">
    <property type="entry name" value="HTH_1"/>
    <property type="match status" value="1"/>
</dbReference>
<dbReference type="OrthoDB" id="9803735at2"/>
<proteinExistence type="inferred from homology"/>
<evidence type="ECO:0000313" key="7">
    <source>
        <dbReference type="Proteomes" id="UP000426246"/>
    </source>
</evidence>
<dbReference type="PRINTS" id="PR00039">
    <property type="entry name" value="HTHLYSR"/>
</dbReference>
<dbReference type="PROSITE" id="PS50931">
    <property type="entry name" value="HTH_LYSR"/>
    <property type="match status" value="1"/>
</dbReference>
<organism evidence="6 7">
    <name type="scientific">Paenibacillus psychroresistens</name>
    <dbReference type="NCBI Taxonomy" id="1778678"/>
    <lineage>
        <taxon>Bacteria</taxon>
        <taxon>Bacillati</taxon>
        <taxon>Bacillota</taxon>
        <taxon>Bacilli</taxon>
        <taxon>Bacillales</taxon>
        <taxon>Paenibacillaceae</taxon>
        <taxon>Paenibacillus</taxon>
    </lineage>
</organism>
<accession>A0A6B8RH18</accession>
<dbReference type="InterPro" id="IPR000847">
    <property type="entry name" value="LysR_HTH_N"/>
</dbReference>
<dbReference type="InterPro" id="IPR005119">
    <property type="entry name" value="LysR_subst-bd"/>
</dbReference>
<evidence type="ECO:0000256" key="3">
    <source>
        <dbReference type="ARBA" id="ARBA00023125"/>
    </source>
</evidence>
<keyword evidence="2" id="KW-0805">Transcription regulation</keyword>
<keyword evidence="7" id="KW-1185">Reference proteome</keyword>
<dbReference type="PANTHER" id="PTHR30126:SF40">
    <property type="entry name" value="HTH-TYPE TRANSCRIPTIONAL REGULATOR GLTR"/>
    <property type="match status" value="1"/>
</dbReference>
<reference evidence="7" key="1">
    <citation type="submission" date="2018-11" db="EMBL/GenBank/DDBJ databases">
        <title>Complete genome sequence of Paenibacillus sp. ML311-T8.</title>
        <authorList>
            <person name="Nam Y.-D."/>
            <person name="Kang J."/>
            <person name="Chung W.-H."/>
            <person name="Park Y.S."/>
        </authorList>
    </citation>
    <scope>NUCLEOTIDE SEQUENCE [LARGE SCALE GENOMIC DNA]</scope>
    <source>
        <strain evidence="7">ML311-T8</strain>
    </source>
</reference>
<dbReference type="PANTHER" id="PTHR30126">
    <property type="entry name" value="HTH-TYPE TRANSCRIPTIONAL REGULATOR"/>
    <property type="match status" value="1"/>
</dbReference>
<protein>
    <submittedName>
        <fullName evidence="6">LysR family transcriptional regulator</fullName>
    </submittedName>
</protein>
<evidence type="ECO:0000256" key="1">
    <source>
        <dbReference type="ARBA" id="ARBA00009437"/>
    </source>
</evidence>
<evidence type="ECO:0000313" key="6">
    <source>
        <dbReference type="EMBL" id="QGQ94823.1"/>
    </source>
</evidence>
<dbReference type="RefSeq" id="WP_155699832.1">
    <property type="nucleotide sequence ID" value="NZ_CP034235.1"/>
</dbReference>
<dbReference type="SUPFAM" id="SSF53850">
    <property type="entry name" value="Periplasmic binding protein-like II"/>
    <property type="match status" value="1"/>
</dbReference>
<keyword evidence="3" id="KW-0238">DNA-binding</keyword>
<gene>
    <name evidence="6" type="ORF">EHS13_08005</name>
</gene>
<evidence type="ECO:0000256" key="4">
    <source>
        <dbReference type="ARBA" id="ARBA00023163"/>
    </source>
</evidence>
<dbReference type="SUPFAM" id="SSF46785">
    <property type="entry name" value="Winged helix' DNA-binding domain"/>
    <property type="match status" value="1"/>
</dbReference>
<dbReference type="Gene3D" id="3.40.190.290">
    <property type="match status" value="1"/>
</dbReference>
<dbReference type="Proteomes" id="UP000426246">
    <property type="component" value="Chromosome"/>
</dbReference>
<sequence>MNIHALRIFHHAAKHGSVTSAAKALYISQPAVTIQIKKLEAELNLPLFYLKARRIQLTAAGEMLFTQTKRLFSLEHEIESYIDEYRNGKQGKLRIVATYLPANILLPQWVAEFKRSNENVEIIMTTANSRSAFDQLLNYQAEVAVVGGGWEEAGIEWHYLFEDELWFIAPKDHKFANQEVSLSQIMKEPFIMREEGSSTRDRLFALCKTFNVSQPKVGLQFTGLNETIRAVIGGYGINLISALAVKEYIVRNEVARVYVKDVLLRRPLAICTRKGEFLSPSAAMFVEMIKLNYKETI</sequence>
<dbReference type="AlphaFoldDB" id="A0A6B8RH18"/>
<evidence type="ECO:0000259" key="5">
    <source>
        <dbReference type="PROSITE" id="PS50931"/>
    </source>
</evidence>
<dbReference type="KEGG" id="ppsc:EHS13_08005"/>
<dbReference type="InterPro" id="IPR036388">
    <property type="entry name" value="WH-like_DNA-bd_sf"/>
</dbReference>
<name>A0A6B8RH18_9BACL</name>